<dbReference type="AlphaFoldDB" id="A0A645BIU8"/>
<evidence type="ECO:0000313" key="1">
    <source>
        <dbReference type="EMBL" id="MPM65390.1"/>
    </source>
</evidence>
<comment type="caution">
    <text evidence="1">The sequence shown here is derived from an EMBL/GenBank/DDBJ whole genome shotgun (WGS) entry which is preliminary data.</text>
</comment>
<organism evidence="1">
    <name type="scientific">bioreactor metagenome</name>
    <dbReference type="NCBI Taxonomy" id="1076179"/>
    <lineage>
        <taxon>unclassified sequences</taxon>
        <taxon>metagenomes</taxon>
        <taxon>ecological metagenomes</taxon>
    </lineage>
</organism>
<proteinExistence type="predicted"/>
<sequence length="183" mass="20056">MHLFDCDKVALVVHVHDGFDVENRGDGRRRAADASAALEVNQIVHREPVHETLLVRFHPGGERVEIERLLLARRVVHGQAFAERGGDGVDYDDLALGIFGGELVCGDVRGLHRAGELARKTDVEDVLARLQDRFESLGKGIGVDLHGGHVDARAHVGKECLNRHARFAGHVEIFPALHGKTHG</sequence>
<gene>
    <name evidence="1" type="ORF">SDC9_112286</name>
</gene>
<protein>
    <submittedName>
        <fullName evidence="1">Uncharacterized protein</fullName>
    </submittedName>
</protein>
<name>A0A645BIU8_9ZZZZ</name>
<accession>A0A645BIU8</accession>
<reference evidence="1" key="1">
    <citation type="submission" date="2019-08" db="EMBL/GenBank/DDBJ databases">
        <authorList>
            <person name="Kucharzyk K."/>
            <person name="Murdoch R.W."/>
            <person name="Higgins S."/>
            <person name="Loffler F."/>
        </authorList>
    </citation>
    <scope>NUCLEOTIDE SEQUENCE</scope>
</reference>
<dbReference type="EMBL" id="VSSQ01020489">
    <property type="protein sequence ID" value="MPM65390.1"/>
    <property type="molecule type" value="Genomic_DNA"/>
</dbReference>